<accession>A0ABM3PZQ8</accession>
<keyword evidence="2" id="KW-1185">Reference proteome</keyword>
<evidence type="ECO:0000256" key="1">
    <source>
        <dbReference type="SAM" id="MobiDB-lite"/>
    </source>
</evidence>
<feature type="compositionally biased region" description="Basic and acidic residues" evidence="1">
    <location>
        <begin position="182"/>
        <end position="197"/>
    </location>
</feature>
<sequence length="226" mass="23140">MLLPSPPGLSKSGWPAWGLPSAAWLAGARFPNFPYLKHRGDHGPGLGEGARLPPLPGLSGARVSTRGALEDKPSWPRCALARRNERLPTSLGHLSLELGGGGGLACQPPARARLGEAPRPARPARPVGKGGLESLGLQAAPGSLASTHSARTACPSAEGPSPSFSGPGRGRAGRCRPSGPQTDRHRDAGRRARETGRRARAGGGAAPPGPGERPPARRPAGRAPAY</sequence>
<dbReference type="GeneID" id="128315230"/>
<feature type="region of interest" description="Disordered" evidence="1">
    <location>
        <begin position="100"/>
        <end position="226"/>
    </location>
</feature>
<dbReference type="RefSeq" id="XP_053077158.1">
    <property type="nucleotide sequence ID" value="XM_053221183.1"/>
</dbReference>
<dbReference type="Proteomes" id="UP001652583">
    <property type="component" value="Chromosome C2"/>
</dbReference>
<name>A0ABM3PZQ8_ACIJB</name>
<feature type="region of interest" description="Disordered" evidence="1">
    <location>
        <begin position="46"/>
        <end position="71"/>
    </location>
</feature>
<organism evidence="2 3">
    <name type="scientific">Acinonyx jubatus</name>
    <name type="common">Cheetah</name>
    <dbReference type="NCBI Taxonomy" id="32536"/>
    <lineage>
        <taxon>Eukaryota</taxon>
        <taxon>Metazoa</taxon>
        <taxon>Chordata</taxon>
        <taxon>Craniata</taxon>
        <taxon>Vertebrata</taxon>
        <taxon>Euteleostomi</taxon>
        <taxon>Mammalia</taxon>
        <taxon>Eutheria</taxon>
        <taxon>Laurasiatheria</taxon>
        <taxon>Carnivora</taxon>
        <taxon>Feliformia</taxon>
        <taxon>Felidae</taxon>
        <taxon>Felinae</taxon>
        <taxon>Acinonyx</taxon>
    </lineage>
</organism>
<gene>
    <name evidence="3" type="primary">LOC128315230</name>
</gene>
<proteinExistence type="predicted"/>
<protein>
    <submittedName>
        <fullName evidence="3">Translation initiation factor IF-2-like</fullName>
    </submittedName>
</protein>
<feature type="compositionally biased region" description="Low complexity" evidence="1">
    <location>
        <begin position="108"/>
        <end position="118"/>
    </location>
</feature>
<evidence type="ECO:0000313" key="3">
    <source>
        <dbReference type="RefSeq" id="XP_053077158.1"/>
    </source>
</evidence>
<reference evidence="3" key="1">
    <citation type="submission" date="2025-08" db="UniProtKB">
        <authorList>
            <consortium name="RefSeq"/>
        </authorList>
    </citation>
    <scope>IDENTIFICATION</scope>
    <source>
        <tissue evidence="3">Blood</tissue>
    </source>
</reference>
<feature type="compositionally biased region" description="Low complexity" evidence="1">
    <location>
        <begin position="155"/>
        <end position="166"/>
    </location>
</feature>
<evidence type="ECO:0000313" key="2">
    <source>
        <dbReference type="Proteomes" id="UP001652583"/>
    </source>
</evidence>